<evidence type="ECO:0000313" key="6">
    <source>
        <dbReference type="Proteomes" id="UP000077412"/>
    </source>
</evidence>
<evidence type="ECO:0000259" key="4">
    <source>
        <dbReference type="PROSITE" id="PS50893"/>
    </source>
</evidence>
<gene>
    <name evidence="5" type="ORF">ABE41_011525</name>
</gene>
<dbReference type="AlphaFoldDB" id="A0A1B1Z5M3"/>
<dbReference type="InterPro" id="IPR027417">
    <property type="entry name" value="P-loop_NTPase"/>
</dbReference>
<keyword evidence="6" id="KW-1185">Reference proteome</keyword>
<evidence type="ECO:0000313" key="5">
    <source>
        <dbReference type="EMBL" id="ANX12639.1"/>
    </source>
</evidence>
<dbReference type="STRING" id="255247.ABE41_011525"/>
<accession>A0A1B1Z5M3</accession>
<dbReference type="RefSeq" id="WP_066290311.1">
    <property type="nucleotide sequence ID" value="NZ_CP016761.1"/>
</dbReference>
<keyword evidence="1" id="KW-0813">Transport</keyword>
<sequence length="217" mass="24320">MYKLTNIKINELIKIDNLTIPEQSITCILGHSGSGKSTLLKVLNNMITPDEGQIAYKKQSISDLDPIQLRRKSVMVPQTPVIFEGTIKDNLAIGSTFSEKEHPSIDEMNSILEEFKLIKDLNENAINLSGGEKQRLAIARAILMNPEVLLLDEPTSALDEETAEVVVQKILEYVKDKNLSLIFVTHNKELAAQVADYTIDLMEFSLKREKTTNEGNH</sequence>
<keyword evidence="3 5" id="KW-0067">ATP-binding</keyword>
<dbReference type="PROSITE" id="PS00211">
    <property type="entry name" value="ABC_TRANSPORTER_1"/>
    <property type="match status" value="1"/>
</dbReference>
<dbReference type="Gene3D" id="3.40.50.300">
    <property type="entry name" value="P-loop containing nucleotide triphosphate hydrolases"/>
    <property type="match status" value="1"/>
</dbReference>
<dbReference type="Proteomes" id="UP000077412">
    <property type="component" value="Chromosome"/>
</dbReference>
<dbReference type="PANTHER" id="PTHR43423">
    <property type="entry name" value="ABC TRANSPORTER I FAMILY MEMBER 17"/>
    <property type="match status" value="1"/>
</dbReference>
<organism evidence="5 6">
    <name type="scientific">Fictibacillus arsenicus</name>
    <dbReference type="NCBI Taxonomy" id="255247"/>
    <lineage>
        <taxon>Bacteria</taxon>
        <taxon>Bacillati</taxon>
        <taxon>Bacillota</taxon>
        <taxon>Bacilli</taxon>
        <taxon>Bacillales</taxon>
        <taxon>Fictibacillaceae</taxon>
        <taxon>Fictibacillus</taxon>
    </lineage>
</organism>
<evidence type="ECO:0000256" key="3">
    <source>
        <dbReference type="ARBA" id="ARBA00022840"/>
    </source>
</evidence>
<dbReference type="SUPFAM" id="SSF52540">
    <property type="entry name" value="P-loop containing nucleoside triphosphate hydrolases"/>
    <property type="match status" value="1"/>
</dbReference>
<dbReference type="SMART" id="SM00382">
    <property type="entry name" value="AAA"/>
    <property type="match status" value="1"/>
</dbReference>
<dbReference type="GO" id="GO:0016887">
    <property type="term" value="F:ATP hydrolysis activity"/>
    <property type="evidence" value="ECO:0007669"/>
    <property type="project" value="InterPro"/>
</dbReference>
<dbReference type="GO" id="GO:0005524">
    <property type="term" value="F:ATP binding"/>
    <property type="evidence" value="ECO:0007669"/>
    <property type="project" value="UniProtKB-KW"/>
</dbReference>
<evidence type="ECO:0000256" key="1">
    <source>
        <dbReference type="ARBA" id="ARBA00022448"/>
    </source>
</evidence>
<keyword evidence="2" id="KW-0547">Nucleotide-binding</keyword>
<dbReference type="InterPro" id="IPR017871">
    <property type="entry name" value="ABC_transporter-like_CS"/>
</dbReference>
<feature type="domain" description="ABC transporter" evidence="4">
    <location>
        <begin position="2"/>
        <end position="217"/>
    </location>
</feature>
<dbReference type="EMBL" id="CP016761">
    <property type="protein sequence ID" value="ANX12639.1"/>
    <property type="molecule type" value="Genomic_DNA"/>
</dbReference>
<protein>
    <submittedName>
        <fullName evidence="5">ABC transporter ATP-binding protein</fullName>
    </submittedName>
</protein>
<dbReference type="InterPro" id="IPR003439">
    <property type="entry name" value="ABC_transporter-like_ATP-bd"/>
</dbReference>
<evidence type="ECO:0000256" key="2">
    <source>
        <dbReference type="ARBA" id="ARBA00022741"/>
    </source>
</evidence>
<proteinExistence type="predicted"/>
<dbReference type="InterPro" id="IPR003593">
    <property type="entry name" value="AAA+_ATPase"/>
</dbReference>
<dbReference type="PANTHER" id="PTHR43423:SF1">
    <property type="entry name" value="ABC TRANSPORTER I FAMILY MEMBER 17"/>
    <property type="match status" value="1"/>
</dbReference>
<reference evidence="5 6" key="1">
    <citation type="submission" date="2016-08" db="EMBL/GenBank/DDBJ databases">
        <title>Complete genome sequence of Fictibacillus arsenicus G25-54, a strain with toxicity to nematodes and a potential arsenic-resistance activity.</title>
        <authorList>
            <person name="Zheng Z."/>
        </authorList>
    </citation>
    <scope>NUCLEOTIDE SEQUENCE [LARGE SCALE GENOMIC DNA]</scope>
    <source>
        <strain evidence="5 6">G25-54</strain>
    </source>
</reference>
<name>A0A1B1Z5M3_9BACL</name>
<dbReference type="PROSITE" id="PS50893">
    <property type="entry name" value="ABC_TRANSPORTER_2"/>
    <property type="match status" value="1"/>
</dbReference>
<dbReference type="KEGG" id="far:ABE41_011525"/>
<dbReference type="Pfam" id="PF00005">
    <property type="entry name" value="ABC_tran"/>
    <property type="match status" value="1"/>
</dbReference>